<dbReference type="Proteomes" id="UP001190640">
    <property type="component" value="Chromosome 1"/>
</dbReference>
<organism evidence="12 13">
    <name type="scientific">Eublepharis macularius</name>
    <name type="common">Leopard gecko</name>
    <name type="synonym">Cyrtodactylus macularius</name>
    <dbReference type="NCBI Taxonomy" id="481883"/>
    <lineage>
        <taxon>Eukaryota</taxon>
        <taxon>Metazoa</taxon>
        <taxon>Chordata</taxon>
        <taxon>Craniata</taxon>
        <taxon>Vertebrata</taxon>
        <taxon>Euteleostomi</taxon>
        <taxon>Lepidosauria</taxon>
        <taxon>Squamata</taxon>
        <taxon>Bifurcata</taxon>
        <taxon>Gekkota</taxon>
        <taxon>Eublepharidae</taxon>
        <taxon>Eublepharinae</taxon>
        <taxon>Eublepharis</taxon>
    </lineage>
</organism>
<dbReference type="InterPro" id="IPR001759">
    <property type="entry name" value="PTX_dom"/>
</dbReference>
<dbReference type="AlphaFoldDB" id="A0AA97JQ68"/>
<dbReference type="SUPFAM" id="SSF49899">
    <property type="entry name" value="Concanavalin A-like lectins/glucanases"/>
    <property type="match status" value="1"/>
</dbReference>
<comment type="similarity">
    <text evidence="8 10">Belongs to the pentraxin family.</text>
</comment>
<evidence type="ECO:0000256" key="3">
    <source>
        <dbReference type="ARBA" id="ARBA00022525"/>
    </source>
</evidence>
<accession>A0AA97JQ68</accession>
<dbReference type="GO" id="GO:0001849">
    <property type="term" value="F:complement component C1q complex binding"/>
    <property type="evidence" value="ECO:0007669"/>
    <property type="project" value="TreeGrafter"/>
</dbReference>
<evidence type="ECO:0000313" key="12">
    <source>
        <dbReference type="Proteomes" id="UP001190640"/>
    </source>
</evidence>
<evidence type="ECO:0000256" key="8">
    <source>
        <dbReference type="ARBA" id="ARBA00038102"/>
    </source>
</evidence>
<dbReference type="GO" id="GO:0046872">
    <property type="term" value="F:metal ion binding"/>
    <property type="evidence" value="ECO:0007669"/>
    <property type="project" value="UniProtKB-KW"/>
</dbReference>
<dbReference type="CDD" id="cd00152">
    <property type="entry name" value="PTX"/>
    <property type="match status" value="1"/>
</dbReference>
<dbReference type="Pfam" id="PF00354">
    <property type="entry name" value="Pentaxin"/>
    <property type="match status" value="1"/>
</dbReference>
<keyword evidence="5 10" id="KW-0732">Signal</keyword>
<dbReference type="PRINTS" id="PR00895">
    <property type="entry name" value="PENTAXIN"/>
</dbReference>
<evidence type="ECO:0000313" key="13">
    <source>
        <dbReference type="RefSeq" id="XP_054843178.1"/>
    </source>
</evidence>
<evidence type="ECO:0000256" key="10">
    <source>
        <dbReference type="RuleBase" id="RU362112"/>
    </source>
</evidence>
<dbReference type="PANTHER" id="PTHR45869:SF7">
    <property type="entry name" value="C-REACTIVE PROTEIN"/>
    <property type="match status" value="1"/>
</dbReference>
<keyword evidence="12" id="KW-1185">Reference proteome</keyword>
<keyword evidence="6 10" id="KW-0106">Calcium</keyword>
<dbReference type="SMART" id="SM00159">
    <property type="entry name" value="PTX"/>
    <property type="match status" value="1"/>
</dbReference>
<sequence length="228" mass="25770">MQKIFLSLLLLLLTLLRSSAQEDLKKKAFVFPESSNTAHVVLKTTSQRPLTSFTLCLRSCTDLPHTAGLFSYASRRYDNEISLQKEKPNQYSLYMGTSYVTFIVPLKPTPPPGGEHVCVSWESATGLVEFWVDGQPLLRKSLMKGHVIVTEAYILLGQEQDSFGGSFDINQSLVGEITDVYMWDRVLSPEEVPKAFYNQELPGYLFNWRALNYTIKGYVVVKPALFSL</sequence>
<keyword evidence="3" id="KW-0964">Secreted</keyword>
<comment type="subunit">
    <text evidence="10">Homopentamer. Pentaxin (or pentraxin) have a discoid arrangement of 5 non-covalently bound subunits.</text>
</comment>
<comment type="caution">
    <text evidence="9">Lacks conserved residue(s) required for the propagation of feature annotation.</text>
</comment>
<comment type="cofactor">
    <cofactor evidence="10">
        <name>Ca(2+)</name>
        <dbReference type="ChEBI" id="CHEBI:29108"/>
    </cofactor>
    <text evidence="10">Binds 2 calcium ions per subunit.</text>
</comment>
<dbReference type="GeneID" id="129334849"/>
<dbReference type="FunFam" id="2.60.120.200:FF:000070">
    <property type="entry name" value="Serum amyloid P-component"/>
    <property type="match status" value="1"/>
</dbReference>
<comment type="subcellular location">
    <subcellularLocation>
        <location evidence="1 10">Secreted</location>
    </subcellularLocation>
</comment>
<dbReference type="InterPro" id="IPR030476">
    <property type="entry name" value="Pentaxin_CS"/>
</dbReference>
<keyword evidence="4 10" id="KW-0479">Metal-binding</keyword>
<evidence type="ECO:0000256" key="9">
    <source>
        <dbReference type="PROSITE-ProRule" id="PRU01172"/>
    </source>
</evidence>
<evidence type="ECO:0000256" key="7">
    <source>
        <dbReference type="ARBA" id="ARBA00023157"/>
    </source>
</evidence>
<feature type="signal peptide" evidence="10">
    <location>
        <begin position="1"/>
        <end position="20"/>
    </location>
</feature>
<evidence type="ECO:0000256" key="5">
    <source>
        <dbReference type="ARBA" id="ARBA00022729"/>
    </source>
</evidence>
<feature type="domain" description="Pentraxin (PTX)" evidence="11">
    <location>
        <begin position="25"/>
        <end position="227"/>
    </location>
</feature>
<dbReference type="GO" id="GO:0045087">
    <property type="term" value="P:innate immune response"/>
    <property type="evidence" value="ECO:0007669"/>
    <property type="project" value="TreeGrafter"/>
</dbReference>
<protein>
    <recommendedName>
        <fullName evidence="10">Pentraxin family member</fullName>
    </recommendedName>
</protein>
<dbReference type="PROSITE" id="PS51828">
    <property type="entry name" value="PTX_2"/>
    <property type="match status" value="1"/>
</dbReference>
<dbReference type="InterPro" id="IPR051005">
    <property type="entry name" value="Pentraxin_domain"/>
</dbReference>
<name>A0AA97JQ68_EUBMA</name>
<dbReference type="PANTHER" id="PTHR45869">
    <property type="entry name" value="C-REACTIVE PROTEIN-RELATED"/>
    <property type="match status" value="1"/>
</dbReference>
<reference evidence="13" key="1">
    <citation type="submission" date="2025-08" db="UniProtKB">
        <authorList>
            <consortium name="RefSeq"/>
        </authorList>
    </citation>
    <scope>IDENTIFICATION</scope>
    <source>
        <tissue evidence="13">Blood</tissue>
    </source>
</reference>
<evidence type="ECO:0000256" key="6">
    <source>
        <dbReference type="ARBA" id="ARBA00022837"/>
    </source>
</evidence>
<evidence type="ECO:0000256" key="2">
    <source>
        <dbReference type="ARBA" id="ARBA00022486"/>
    </source>
</evidence>
<dbReference type="KEGG" id="emc:129334849"/>
<gene>
    <name evidence="13" type="primary">LOC129334849</name>
</gene>
<keyword evidence="7" id="KW-1015">Disulfide bond</keyword>
<evidence type="ECO:0000256" key="4">
    <source>
        <dbReference type="ARBA" id="ARBA00022723"/>
    </source>
</evidence>
<dbReference type="GO" id="GO:0005615">
    <property type="term" value="C:extracellular space"/>
    <property type="evidence" value="ECO:0007669"/>
    <property type="project" value="TreeGrafter"/>
</dbReference>
<dbReference type="GO" id="GO:0006953">
    <property type="term" value="P:acute-phase response"/>
    <property type="evidence" value="ECO:0007669"/>
    <property type="project" value="UniProtKB-KW"/>
</dbReference>
<dbReference type="PROSITE" id="PS00289">
    <property type="entry name" value="PTX_1"/>
    <property type="match status" value="1"/>
</dbReference>
<dbReference type="InterPro" id="IPR013320">
    <property type="entry name" value="ConA-like_dom_sf"/>
</dbReference>
<evidence type="ECO:0000259" key="11">
    <source>
        <dbReference type="PROSITE" id="PS51828"/>
    </source>
</evidence>
<dbReference type="RefSeq" id="XP_054843178.1">
    <property type="nucleotide sequence ID" value="XM_054987203.1"/>
</dbReference>
<evidence type="ECO:0000256" key="1">
    <source>
        <dbReference type="ARBA" id="ARBA00004613"/>
    </source>
</evidence>
<dbReference type="Gene3D" id="2.60.120.200">
    <property type="match status" value="1"/>
</dbReference>
<feature type="chain" id="PRO_5041515204" description="Pentraxin family member" evidence="10">
    <location>
        <begin position="21"/>
        <end position="228"/>
    </location>
</feature>
<proteinExistence type="inferred from homology"/>
<keyword evidence="2" id="KW-0011">Acute phase</keyword>